<proteinExistence type="predicted"/>
<reference evidence="1 2" key="1">
    <citation type="journal article" date="2014" name="Genome Biol. Evol.">
        <title>Extensive gene acquisition in the extremely psychrophilic bacterial species Psychroflexus torquis and the link to sea-ice ecosystem specialism.</title>
        <authorList>
            <person name="Feng S."/>
            <person name="Powell S.M."/>
            <person name="Wilson R."/>
            <person name="Bowman J.P."/>
        </authorList>
    </citation>
    <scope>NUCLEOTIDE SEQUENCE [LARGE SCALE GENOMIC DNA]</scope>
    <source>
        <strain evidence="1 2">ACAM 44</strain>
    </source>
</reference>
<evidence type="ECO:0000313" key="1">
    <source>
        <dbReference type="EMBL" id="EMY80593.1"/>
    </source>
</evidence>
<dbReference type="EMBL" id="APLF01000011">
    <property type="protein sequence ID" value="EMY80593.1"/>
    <property type="molecule type" value="Genomic_DNA"/>
</dbReference>
<dbReference type="RefSeq" id="WP_003442056.1">
    <property type="nucleotide sequence ID" value="NZ_APLF01000011.1"/>
</dbReference>
<comment type="caution">
    <text evidence="1">The sequence shown here is derived from an EMBL/GenBank/DDBJ whole genome shotgun (WGS) entry which is preliminary data.</text>
</comment>
<organism evidence="1 2">
    <name type="scientific">Psychroflexus gondwanensis ACAM 44</name>
    <dbReference type="NCBI Taxonomy" id="1189619"/>
    <lineage>
        <taxon>Bacteria</taxon>
        <taxon>Pseudomonadati</taxon>
        <taxon>Bacteroidota</taxon>
        <taxon>Flavobacteriia</taxon>
        <taxon>Flavobacteriales</taxon>
        <taxon>Flavobacteriaceae</taxon>
        <taxon>Psychroflexus</taxon>
    </lineage>
</organism>
<gene>
    <name evidence="1" type="ORF">pgond44_11456</name>
</gene>
<dbReference type="Proteomes" id="UP000012317">
    <property type="component" value="Unassembled WGS sequence"/>
</dbReference>
<protein>
    <submittedName>
        <fullName evidence="1">Uncharacterized protein</fullName>
    </submittedName>
</protein>
<accession>N1WXJ8</accession>
<dbReference type="AlphaFoldDB" id="N1WXJ8"/>
<sequence length="149" mass="17821">MDAIKLLTFSLIFIPIISFGQKSIYPKDTIYVLYEEIKDADWNAKFERKYNQKLGIYFNVETKKGDMTLFAPYSRKADTLCIKHLKDYRFSDLEEIEEKKNNWINKKFKGLKYKPYSGSKNGVFQTYLIEVISENKFVIYPVIWRNERI</sequence>
<dbReference type="STRING" id="1189619.pgond44_11456"/>
<name>N1WXJ8_9FLAO</name>
<keyword evidence="2" id="KW-1185">Reference proteome</keyword>
<evidence type="ECO:0000313" key="2">
    <source>
        <dbReference type="Proteomes" id="UP000012317"/>
    </source>
</evidence>